<feature type="transmembrane region" description="Helical" evidence="5">
    <location>
        <begin position="204"/>
        <end position="224"/>
    </location>
</feature>
<evidence type="ECO:0000256" key="5">
    <source>
        <dbReference type="SAM" id="Phobius"/>
    </source>
</evidence>
<evidence type="ECO:0000313" key="7">
    <source>
        <dbReference type="EMBL" id="CAB3368555.1"/>
    </source>
</evidence>
<dbReference type="PROSITE" id="PS00216">
    <property type="entry name" value="SUGAR_TRANSPORT_1"/>
    <property type="match status" value="1"/>
</dbReference>
<feature type="transmembrane region" description="Helical" evidence="5">
    <location>
        <begin position="492"/>
        <end position="511"/>
    </location>
</feature>
<keyword evidence="4 5" id="KW-0472">Membrane</keyword>
<dbReference type="InterPro" id="IPR005829">
    <property type="entry name" value="Sugar_transporter_CS"/>
</dbReference>
<evidence type="ECO:0000259" key="6">
    <source>
        <dbReference type="PROSITE" id="PS50850"/>
    </source>
</evidence>
<feature type="transmembrane region" description="Helical" evidence="5">
    <location>
        <begin position="288"/>
        <end position="308"/>
    </location>
</feature>
<dbReference type="InterPro" id="IPR036259">
    <property type="entry name" value="MFS_trans_sf"/>
</dbReference>
<organism evidence="7 8">
    <name type="scientific">Cloeon dipterum</name>
    <dbReference type="NCBI Taxonomy" id="197152"/>
    <lineage>
        <taxon>Eukaryota</taxon>
        <taxon>Metazoa</taxon>
        <taxon>Ecdysozoa</taxon>
        <taxon>Arthropoda</taxon>
        <taxon>Hexapoda</taxon>
        <taxon>Insecta</taxon>
        <taxon>Pterygota</taxon>
        <taxon>Palaeoptera</taxon>
        <taxon>Ephemeroptera</taxon>
        <taxon>Pisciforma</taxon>
        <taxon>Baetidae</taxon>
        <taxon>Cloeon</taxon>
    </lineage>
</organism>
<dbReference type="PANTHER" id="PTHR24064">
    <property type="entry name" value="SOLUTE CARRIER FAMILY 22 MEMBER"/>
    <property type="match status" value="1"/>
</dbReference>
<feature type="transmembrane region" description="Helical" evidence="5">
    <location>
        <begin position="171"/>
        <end position="192"/>
    </location>
</feature>
<dbReference type="InterPro" id="IPR020846">
    <property type="entry name" value="MFS_dom"/>
</dbReference>
<protein>
    <recommendedName>
        <fullName evidence="6">Major facilitator superfamily (MFS) profile domain-containing protein</fullName>
    </recommendedName>
</protein>
<keyword evidence="2 5" id="KW-0812">Transmembrane</keyword>
<dbReference type="GO" id="GO:0016020">
    <property type="term" value="C:membrane"/>
    <property type="evidence" value="ECO:0007669"/>
    <property type="project" value="UniProtKB-SubCell"/>
</dbReference>
<evidence type="ECO:0000256" key="1">
    <source>
        <dbReference type="ARBA" id="ARBA00004141"/>
    </source>
</evidence>
<dbReference type="SUPFAM" id="SSF103473">
    <property type="entry name" value="MFS general substrate transporter"/>
    <property type="match status" value="1"/>
</dbReference>
<dbReference type="InterPro" id="IPR005828">
    <property type="entry name" value="MFS_sugar_transport-like"/>
</dbReference>
<dbReference type="Gene3D" id="1.20.1250.20">
    <property type="entry name" value="MFS general substrate transporter like domains"/>
    <property type="match status" value="1"/>
</dbReference>
<comment type="subcellular location">
    <subcellularLocation>
        <location evidence="1">Membrane</location>
        <topology evidence="1">Multi-pass membrane protein</topology>
    </subcellularLocation>
</comment>
<evidence type="ECO:0000313" key="8">
    <source>
        <dbReference type="Proteomes" id="UP000494165"/>
    </source>
</evidence>
<feature type="transmembrane region" description="Helical" evidence="5">
    <location>
        <begin position="265"/>
        <end position="282"/>
    </location>
</feature>
<dbReference type="AlphaFoldDB" id="A0A8S1CTE3"/>
<dbReference type="EMBL" id="CADEPI010000038">
    <property type="protein sequence ID" value="CAB3368555.1"/>
    <property type="molecule type" value="Genomic_DNA"/>
</dbReference>
<dbReference type="Pfam" id="PF00083">
    <property type="entry name" value="Sugar_tr"/>
    <property type="match status" value="1"/>
</dbReference>
<keyword evidence="3 5" id="KW-1133">Transmembrane helix</keyword>
<feature type="transmembrane region" description="Helical" evidence="5">
    <location>
        <begin position="523"/>
        <end position="540"/>
    </location>
</feature>
<feature type="transmembrane region" description="Helical" evidence="5">
    <location>
        <begin position="402"/>
        <end position="424"/>
    </location>
</feature>
<sequence>MTEVHFTQIPLRILRGNDFERLPLLPKMSDSRPKDEAQQDEEEDVVADVIGEFGSWQLRLTFLLAMFNIPSTWHIMAYTFQSLERPFWCARYDSIRDFVTPDMWRNVSQPGNSSCEIWSDLNETLFTSGTPWPPTGMPVSETSRPCTQWEYDERNGTTLVAEWNLVCDRAVLVNVAEMTFLTGVAIGGLVSGMISDKFGRKRTLLISVFAQIVFGTVISFNPWFELFLVIRFFLGFVSVSVVFSAFVLCMELVGGKWRTISGVSYLFPVPLGYITVAGIAYVVREWRILQLTVTLPAITLLAAIWVIPESPRWLLAMRKQDRLMEVLKRAAASNKLPIPNDPEKILAKAPPQEKGNEGVGVATLFKTAQIRKISLILYVVWFALYMVYYGLVLNLSSIGDDIYLNTAISGFVEIPAIAISMLLLLKSGRKWPLCIVTASSGVFCLLVIAVPADAPSWVVVTLAMAAKFAISCSNAILPIFTAELFPTVVRNLGVGSSNVAAGIALMIVPYLWNLSMVYDKLPFVVMGVLGVVGGLCVLLLPETAGRPMPNTVEDLDRRGDNAKNNAPVIRSSAKKTVKIASIRPPSYRKKSDSEYY</sequence>
<dbReference type="GO" id="GO:0022857">
    <property type="term" value="F:transmembrane transporter activity"/>
    <property type="evidence" value="ECO:0007669"/>
    <property type="project" value="InterPro"/>
</dbReference>
<dbReference type="PROSITE" id="PS50850">
    <property type="entry name" value="MFS"/>
    <property type="match status" value="1"/>
</dbReference>
<proteinExistence type="predicted"/>
<feature type="transmembrane region" description="Helical" evidence="5">
    <location>
        <begin position="375"/>
        <end position="396"/>
    </location>
</feature>
<feature type="transmembrane region" description="Helical" evidence="5">
    <location>
        <begin position="431"/>
        <end position="450"/>
    </location>
</feature>
<keyword evidence="8" id="KW-1185">Reference proteome</keyword>
<dbReference type="OrthoDB" id="3936150at2759"/>
<gene>
    <name evidence="7" type="ORF">CLODIP_2_CD07264</name>
</gene>
<feature type="transmembrane region" description="Helical" evidence="5">
    <location>
        <begin position="230"/>
        <end position="253"/>
    </location>
</feature>
<feature type="transmembrane region" description="Helical" evidence="5">
    <location>
        <begin position="456"/>
        <end position="480"/>
    </location>
</feature>
<feature type="domain" description="Major facilitator superfamily (MFS) profile" evidence="6">
    <location>
        <begin position="124"/>
        <end position="545"/>
    </location>
</feature>
<evidence type="ECO:0000256" key="4">
    <source>
        <dbReference type="ARBA" id="ARBA00023136"/>
    </source>
</evidence>
<dbReference type="Proteomes" id="UP000494165">
    <property type="component" value="Unassembled WGS sequence"/>
</dbReference>
<reference evidence="7 8" key="1">
    <citation type="submission" date="2020-04" db="EMBL/GenBank/DDBJ databases">
        <authorList>
            <person name="Alioto T."/>
            <person name="Alioto T."/>
            <person name="Gomez Garrido J."/>
        </authorList>
    </citation>
    <scope>NUCLEOTIDE SEQUENCE [LARGE SCALE GENOMIC DNA]</scope>
</reference>
<dbReference type="CDD" id="cd17317">
    <property type="entry name" value="MFS_SLC22"/>
    <property type="match status" value="1"/>
</dbReference>
<evidence type="ECO:0000256" key="3">
    <source>
        <dbReference type="ARBA" id="ARBA00022989"/>
    </source>
</evidence>
<accession>A0A8S1CTE3</accession>
<comment type="caution">
    <text evidence="7">The sequence shown here is derived from an EMBL/GenBank/DDBJ whole genome shotgun (WGS) entry which is preliminary data.</text>
</comment>
<name>A0A8S1CTE3_9INSE</name>
<evidence type="ECO:0000256" key="2">
    <source>
        <dbReference type="ARBA" id="ARBA00022692"/>
    </source>
</evidence>